<dbReference type="InterPro" id="IPR016187">
    <property type="entry name" value="CTDL_fold"/>
</dbReference>
<dbReference type="InterPro" id="IPR005532">
    <property type="entry name" value="SUMF_dom"/>
</dbReference>
<sequence>MMMGYEEKSSTAIADLKKVLQSAWNLSDAFFESLLSEKWFERRPIPLRNPFIFYYGHLVAFCWNQFRNKLGLEQFEPVFDYIFERGIDPDVDDPTQCHSHPEFPDTWPSKVQVCQYKQKVRSILLSQSVLSQVEKKCPHIVQLVFEHELMHLETLFYMFMQMEDRDMNGPFLNSSIPPIKLSTGKKEYIDSEPMVWVEGGPCCLGRDRGEEFGWDIEFPSHCVSVKPFRMHIFPVTIGQFYEFVCMGGYRRAEYWNEEDFLHMEKENIWFPSLWKCLFSLNQVSSAEDFQSLCTSTQLFLYRMPFGDISLEEAFYLPVYVSLAEAEAYAKWKGKRLPTEEEMHGILYGFSSTKNRPSKGNYGFQYYGPVPVGWIEQDKSPYGVVDVYGNGWELTSTPLYPFPGYKPLPEYPNYSADFFDHKHFVVVGASWATDGSLCRPSFRNWYQRKYRFVFSKFHLIEKNICE</sequence>
<dbReference type="InterPro" id="IPR042095">
    <property type="entry name" value="SUMF_sf"/>
</dbReference>
<dbReference type="SUPFAM" id="SSF56436">
    <property type="entry name" value="C-type lectin-like"/>
    <property type="match status" value="1"/>
</dbReference>
<gene>
    <name evidence="2" type="ORF">GpartN1_g5027.t1</name>
</gene>
<reference evidence="2" key="1">
    <citation type="journal article" date="2022" name="Proc. Natl. Acad. Sci. U.S.A.">
        <title>Life cycle and functional genomics of the unicellular red alga Galdieria for elucidating algal and plant evolution and industrial use.</title>
        <authorList>
            <person name="Hirooka S."/>
            <person name="Itabashi T."/>
            <person name="Ichinose T.M."/>
            <person name="Onuma R."/>
            <person name="Fujiwara T."/>
            <person name="Yamashita S."/>
            <person name="Jong L.W."/>
            <person name="Tomita R."/>
            <person name="Iwane A.H."/>
            <person name="Miyagishima S.Y."/>
        </authorList>
    </citation>
    <scope>NUCLEOTIDE SEQUENCE</scope>
    <source>
        <strain evidence="2">NBRC 102759</strain>
    </source>
</reference>
<comment type="caution">
    <text evidence="2">The sequence shown here is derived from an EMBL/GenBank/DDBJ whole genome shotgun (WGS) entry which is preliminary data.</text>
</comment>
<dbReference type="Proteomes" id="UP001061958">
    <property type="component" value="Unassembled WGS sequence"/>
</dbReference>
<reference evidence="2" key="2">
    <citation type="submission" date="2022-01" db="EMBL/GenBank/DDBJ databases">
        <authorList>
            <person name="Hirooka S."/>
            <person name="Miyagishima S.Y."/>
        </authorList>
    </citation>
    <scope>NUCLEOTIDE SEQUENCE</scope>
    <source>
        <strain evidence="2">NBRC 102759</strain>
    </source>
</reference>
<organism evidence="2 3">
    <name type="scientific">Galdieria partita</name>
    <dbReference type="NCBI Taxonomy" id="83374"/>
    <lineage>
        <taxon>Eukaryota</taxon>
        <taxon>Rhodophyta</taxon>
        <taxon>Bangiophyceae</taxon>
        <taxon>Galdieriales</taxon>
        <taxon>Galdieriaceae</taxon>
        <taxon>Galdieria</taxon>
    </lineage>
</organism>
<proteinExistence type="predicted"/>
<dbReference type="InterPro" id="IPR051128">
    <property type="entry name" value="EgtD_Methyltrsf_superfamily"/>
</dbReference>
<keyword evidence="3" id="KW-1185">Reference proteome</keyword>
<dbReference type="Pfam" id="PF03781">
    <property type="entry name" value="FGE-sulfatase"/>
    <property type="match status" value="1"/>
</dbReference>
<dbReference type="PANTHER" id="PTHR43397:SF1">
    <property type="entry name" value="ERGOTHIONEINE BIOSYNTHESIS PROTEIN 1"/>
    <property type="match status" value="1"/>
</dbReference>
<accession>A0A9C7PZ38</accession>
<dbReference type="Gene3D" id="3.90.1580.10">
    <property type="entry name" value="paralog of FGE (formylglycine-generating enzyme)"/>
    <property type="match status" value="1"/>
</dbReference>
<evidence type="ECO:0000313" key="2">
    <source>
        <dbReference type="EMBL" id="GJQ13236.1"/>
    </source>
</evidence>
<dbReference type="OrthoDB" id="659at2759"/>
<dbReference type="EMBL" id="BQMJ01000041">
    <property type="protein sequence ID" value="GJQ13236.1"/>
    <property type="molecule type" value="Genomic_DNA"/>
</dbReference>
<evidence type="ECO:0000259" key="1">
    <source>
        <dbReference type="Pfam" id="PF03781"/>
    </source>
</evidence>
<feature type="domain" description="Sulfatase-modifying factor enzyme-like" evidence="1">
    <location>
        <begin position="193"/>
        <end position="449"/>
    </location>
</feature>
<evidence type="ECO:0000313" key="3">
    <source>
        <dbReference type="Proteomes" id="UP001061958"/>
    </source>
</evidence>
<protein>
    <recommendedName>
        <fullName evidence="1">Sulfatase-modifying factor enzyme-like domain-containing protein</fullName>
    </recommendedName>
</protein>
<name>A0A9C7PZ38_9RHOD</name>
<dbReference type="PANTHER" id="PTHR43397">
    <property type="entry name" value="ERGOTHIONEINE BIOSYNTHESIS PROTEIN 1"/>
    <property type="match status" value="1"/>
</dbReference>
<dbReference type="AlphaFoldDB" id="A0A9C7PZ38"/>